<comment type="similarity">
    <text evidence="1">Belongs to the THADA family.</text>
</comment>
<dbReference type="InterPro" id="IPR056842">
    <property type="entry name" value="THADA-like_TPR_C"/>
</dbReference>
<dbReference type="PANTHER" id="PTHR14387">
    <property type="entry name" value="THADA/DEATH RECEPTOR INTERACTING PROTEIN"/>
    <property type="match status" value="1"/>
</dbReference>
<evidence type="ECO:0000256" key="1">
    <source>
        <dbReference type="ARBA" id="ARBA00010409"/>
    </source>
</evidence>
<evidence type="ECO:0000259" key="5">
    <source>
        <dbReference type="Pfam" id="PF25151"/>
    </source>
</evidence>
<dbReference type="Pfam" id="PF10350">
    <property type="entry name" value="DUF2428"/>
    <property type="match status" value="1"/>
</dbReference>
<evidence type="ECO:0000256" key="2">
    <source>
        <dbReference type="ARBA" id="ARBA00022694"/>
    </source>
</evidence>
<dbReference type="Proteomes" id="UP000452235">
    <property type="component" value="Unassembled WGS sequence"/>
</dbReference>
<dbReference type="PANTHER" id="PTHR14387:SF0">
    <property type="entry name" value="DUF2428 DOMAIN-CONTAINING PROTEIN"/>
    <property type="match status" value="1"/>
</dbReference>
<dbReference type="Pfam" id="PF25150">
    <property type="entry name" value="TPR_Trm732"/>
    <property type="match status" value="1"/>
</dbReference>
<evidence type="ECO:0000259" key="4">
    <source>
        <dbReference type="Pfam" id="PF25150"/>
    </source>
</evidence>
<dbReference type="InterPro" id="IPR019442">
    <property type="entry name" value="THADA/TRM732_DUF2428"/>
</dbReference>
<accession>A0A5M3YM07</accession>
<evidence type="ECO:0000313" key="6">
    <source>
        <dbReference type="EMBL" id="GFF12392.1"/>
    </source>
</evidence>
<proteinExistence type="inferred from homology"/>
<gene>
    <name evidence="6" type="ORF">ATEIFO6365_0001061500</name>
</gene>
<dbReference type="Pfam" id="PF25151">
    <property type="entry name" value="TPR_Trm732_C"/>
    <property type="match status" value="1"/>
</dbReference>
<dbReference type="GO" id="GO:0030488">
    <property type="term" value="P:tRNA methylation"/>
    <property type="evidence" value="ECO:0007669"/>
    <property type="project" value="TreeGrafter"/>
</dbReference>
<dbReference type="InterPro" id="IPR056843">
    <property type="entry name" value="THADA-like_TPR"/>
</dbReference>
<dbReference type="OrthoDB" id="289314at2759"/>
<sequence length="1662" mass="184698">MEVDSMTAAIGDADCTYVEEISREVHVLSEETLKQLRKGPLVKFTTGCDDNEKVVRLWRCLLETFAAASTTHTHTAASCNAVSSFLDAAVTSHCEGTRRLVCSESTWVAVFEIYMARFRDSKPKPMKQVLESLIAILLKTSEQSTKDAIVRKITNETVPSIILGEPRSRIKASLTTLETLIRKNAILPIDFICMVRRWLLEEPSRWITILEPDCKALSINLNQFLQQVADDCTADLSSQKVAAEILVLRLLSQTKSLELAAAAGDVMSIFLQKMKAQYTNSSDIPESTQDLISVWVAPVRHMVLQDMRNLDSLSNHVLQPLFTVDFKGFRRFVDSLHLNSLLTGDMSNAPTHEFILLFAALQMAKKIGLVHEDHYFSRAGTSSNKAEDALVLQSEVIGQFLFHQEFSVRIAALSLLVTAPISTKPVSSATMKAILKGLPPMHAESNSYSRGEILSLVRKLIVRLKGRLLSGDEDLSQRVVASKKQQPTFARDDSETLACLRDYIAFLKSDLRPTASYPRHITALKSLMLFLDSGLDSRFEKPAGAKSDGIQTKWKLHIEVFEPSLLRLLVDLLLDPFDDVRATSLAILKLFPLEVVMGSLPSETGTAENKPQIINALAKAEMLASNTSRADYADTVARLYQITFSAAAQTVSNSGPWWQAKSTVVDIILQKLEEKLAAVGGLFKSSMRDAPLHGYVSALRYIISMPNFYLLVQNPNSKSHENWRITHSRIVALCDRIWEEVKPVLCIDSPEGHTDEPIEELGVGPKDILSYSWRGLRESSLLLYATLVNDTYAPKGPSGLSFSDYEKLGSTSFTQLAELRHRGAFSTVSQTFATCCLRCGQSKDHQISALPGRWYQEARKIIFESGSKLTRRSAGLPALATGILHSQPGGPLFRQVMGDLHEIAHLSVKDDNEQKAMDLPQVHAMNCLKDIFTNNRLGPHTEPFIMSGLTLSAEQIGSPIWDLRNSGMMLFRALLTRMCRTGTGLGFGGVSGSEPGGRVSFGKYPGLIELLSGLLTSKERNSAEHGDHAIITERAFPALELLAEKVPNAYLIDDDMLRGLVLEQLKSPVWGMREHAARVYASLMNPTNILQNVQELLDIDQDSKSQDYLHGKALAIKYALRRLSMAYFALWKEHIPEVSAFIRRAFSVMFPRADSPFVATALLEILSDAVEKAVESKTEEKFIITLTYIYDLHGLHDILDYIFDSSNPSWKSLSTNRASSLLRRALSWVAVLQAFIENEFGELQPFIKTVSAFDSNVGSWLLEKVQDTFGEKETHQKVLLDLYSSILLADYPEDVKTSVTSHLASILESILGSQADKIKEVDLPWDKLDNHINATQHGQIWNRDRGDAELRLQGCVLAAQAISNTVEVTRTDIARWSTKLRFAVEEETEFTTRYAAAASLMAFSRALRTANNSPRTEEVFLDVYLVLYDLLNDDDEELRDIAASTASWVLSYSSVSPTGSVTLSPLNANELLSRFIADNYRDSRALSTKAIRYVTGQWPRINGSTQRTSLTPVPAIVAELMKESTILFEEEKQNLFIEEVREVDVWSQRLLALSRDAYSEQLTKTVYAWASGGLTCLNEIASSPSGHDGLMGWTSKPEMFSLGIRVINLAAVLVSKDFAGAEYLGEGQGILKNQLQAFLNTARTAIVHDDWVSRLQGAVGNV</sequence>
<reference evidence="6 7" key="1">
    <citation type="submission" date="2020-01" db="EMBL/GenBank/DDBJ databases">
        <title>Aspergillus terreus IFO 6365 whole genome shotgun sequence.</title>
        <authorList>
            <person name="Kanamasa S."/>
            <person name="Takahashi H."/>
        </authorList>
    </citation>
    <scope>NUCLEOTIDE SEQUENCE [LARGE SCALE GENOMIC DNA]</scope>
    <source>
        <strain evidence="6 7">IFO 6365</strain>
    </source>
</reference>
<evidence type="ECO:0000313" key="7">
    <source>
        <dbReference type="Proteomes" id="UP000452235"/>
    </source>
</evidence>
<feature type="domain" description="DUF2428" evidence="3">
    <location>
        <begin position="727"/>
        <end position="961"/>
    </location>
</feature>
<dbReference type="EMBL" id="BLJY01000001">
    <property type="protein sequence ID" value="GFF12392.1"/>
    <property type="molecule type" value="Genomic_DNA"/>
</dbReference>
<keyword evidence="7" id="KW-1185">Reference proteome</keyword>
<dbReference type="Pfam" id="PF26523">
    <property type="entry name" value="Trm732_C"/>
    <property type="match status" value="1"/>
</dbReference>
<protein>
    <submittedName>
        <fullName evidence="6">HEAT repeat protein</fullName>
    </submittedName>
</protein>
<feature type="domain" description="tRNA (32-2'-O)-methyltransferase regulator THADA-like C-terminal TPR repeats region" evidence="5">
    <location>
        <begin position="964"/>
        <end position="1118"/>
    </location>
</feature>
<dbReference type="VEuPathDB" id="FungiDB:ATEG_01411"/>
<organism evidence="6 7">
    <name type="scientific">Aspergillus terreus</name>
    <dbReference type="NCBI Taxonomy" id="33178"/>
    <lineage>
        <taxon>Eukaryota</taxon>
        <taxon>Fungi</taxon>
        <taxon>Dikarya</taxon>
        <taxon>Ascomycota</taxon>
        <taxon>Pezizomycotina</taxon>
        <taxon>Eurotiomycetes</taxon>
        <taxon>Eurotiomycetidae</taxon>
        <taxon>Eurotiales</taxon>
        <taxon>Aspergillaceae</taxon>
        <taxon>Aspergillus</taxon>
        <taxon>Aspergillus subgen. Circumdati</taxon>
    </lineage>
</organism>
<comment type="caution">
    <text evidence="6">The sequence shown here is derived from an EMBL/GenBank/DDBJ whole genome shotgun (WGS) entry which is preliminary data.</text>
</comment>
<name>A0A5M3YM07_ASPTE</name>
<evidence type="ECO:0000259" key="3">
    <source>
        <dbReference type="Pfam" id="PF10350"/>
    </source>
</evidence>
<dbReference type="InterPro" id="IPR016024">
    <property type="entry name" value="ARM-type_fold"/>
</dbReference>
<feature type="domain" description="tRNA (32-2'-O)-methyltransferase regulator THADA-like TPR repeats region" evidence="4">
    <location>
        <begin position="292"/>
        <end position="581"/>
    </location>
</feature>
<dbReference type="SUPFAM" id="SSF48371">
    <property type="entry name" value="ARM repeat"/>
    <property type="match status" value="1"/>
</dbReference>
<dbReference type="GO" id="GO:0005829">
    <property type="term" value="C:cytosol"/>
    <property type="evidence" value="ECO:0007669"/>
    <property type="project" value="TreeGrafter"/>
</dbReference>
<keyword evidence="2" id="KW-0819">tRNA processing</keyword>
<dbReference type="InterPro" id="IPR051954">
    <property type="entry name" value="tRNA_methyltransferase_THADA"/>
</dbReference>